<keyword evidence="3" id="KW-1185">Reference proteome</keyword>
<evidence type="ECO:0000313" key="3">
    <source>
        <dbReference type="Proteomes" id="UP000193083"/>
    </source>
</evidence>
<proteinExistence type="predicted"/>
<evidence type="ECO:0000313" key="2">
    <source>
        <dbReference type="EMBL" id="SMH51220.1"/>
    </source>
</evidence>
<protein>
    <submittedName>
        <fullName evidence="2">Uncharacterized protein</fullName>
    </submittedName>
</protein>
<dbReference type="RefSeq" id="WP_085466053.1">
    <property type="nucleotide sequence ID" value="NZ_FXBL01000004.1"/>
</dbReference>
<dbReference type="EMBL" id="FXBL01000004">
    <property type="protein sequence ID" value="SMH51220.1"/>
    <property type="molecule type" value="Genomic_DNA"/>
</dbReference>
<feature type="region of interest" description="Disordered" evidence="1">
    <location>
        <begin position="1"/>
        <end position="87"/>
    </location>
</feature>
<dbReference type="Proteomes" id="UP000193083">
    <property type="component" value="Unassembled WGS sequence"/>
</dbReference>
<dbReference type="AlphaFoldDB" id="A0A1X7PIM0"/>
<organism evidence="2 3">
    <name type="scientific">Mesorhizobium australicum</name>
    <dbReference type="NCBI Taxonomy" id="536018"/>
    <lineage>
        <taxon>Bacteria</taxon>
        <taxon>Pseudomonadati</taxon>
        <taxon>Pseudomonadota</taxon>
        <taxon>Alphaproteobacteria</taxon>
        <taxon>Hyphomicrobiales</taxon>
        <taxon>Phyllobacteriaceae</taxon>
        <taxon>Mesorhizobium</taxon>
    </lineage>
</organism>
<evidence type="ECO:0000256" key="1">
    <source>
        <dbReference type="SAM" id="MobiDB-lite"/>
    </source>
</evidence>
<accession>A0A1X7PIM0</accession>
<reference evidence="2 3" key="1">
    <citation type="submission" date="2017-04" db="EMBL/GenBank/DDBJ databases">
        <authorList>
            <person name="Afonso C.L."/>
            <person name="Miller P.J."/>
            <person name="Scott M.A."/>
            <person name="Spackman E."/>
            <person name="Goraichik I."/>
            <person name="Dimitrov K.M."/>
            <person name="Suarez D.L."/>
            <person name="Swayne D.E."/>
        </authorList>
    </citation>
    <scope>NUCLEOTIDE SEQUENCE [LARGE SCALE GENOMIC DNA]</scope>
    <source>
        <strain evidence="2 3">B5P</strain>
    </source>
</reference>
<sequence>MHAKPGHPAHSALPIPSETIGKPAAPTDNALSAAVGRALGGQATNPHPGRATGPKGTKPAVKAATNGPRGKDRAVVVKPIAPRSGHR</sequence>
<gene>
    <name evidence="2" type="ORF">SAMN02982922_4351</name>
</gene>
<name>A0A1X7PIM0_9HYPH</name>